<keyword evidence="3" id="KW-1185">Reference proteome</keyword>
<keyword evidence="1" id="KW-1133">Transmembrane helix</keyword>
<protein>
    <submittedName>
        <fullName evidence="2">Uncharacterized protein</fullName>
    </submittedName>
</protein>
<sequence length="109" mass="12191">MEIAESGRNKHQLSAYCTLKKTTQIQFQSSHPANVRKYKYVGRAPPADSFASWVALAWLLQTKVVVIATTTTTITTITVSIFFCKNATRSKQTTLELMLKSTAITKQHL</sequence>
<name>A0A813F6S9_POLGL</name>
<keyword evidence="1" id="KW-0472">Membrane</keyword>
<feature type="transmembrane region" description="Helical" evidence="1">
    <location>
        <begin position="64"/>
        <end position="84"/>
    </location>
</feature>
<evidence type="ECO:0000313" key="2">
    <source>
        <dbReference type="EMBL" id="CAE8606150.1"/>
    </source>
</evidence>
<evidence type="ECO:0000313" key="3">
    <source>
        <dbReference type="Proteomes" id="UP000654075"/>
    </source>
</evidence>
<dbReference type="Proteomes" id="UP000654075">
    <property type="component" value="Unassembled WGS sequence"/>
</dbReference>
<dbReference type="AlphaFoldDB" id="A0A813F6S9"/>
<dbReference type="EMBL" id="CAJNNV010018721">
    <property type="protein sequence ID" value="CAE8606150.1"/>
    <property type="molecule type" value="Genomic_DNA"/>
</dbReference>
<gene>
    <name evidence="2" type="ORF">PGLA1383_LOCUS24138</name>
</gene>
<organism evidence="2 3">
    <name type="scientific">Polarella glacialis</name>
    <name type="common">Dinoflagellate</name>
    <dbReference type="NCBI Taxonomy" id="89957"/>
    <lineage>
        <taxon>Eukaryota</taxon>
        <taxon>Sar</taxon>
        <taxon>Alveolata</taxon>
        <taxon>Dinophyceae</taxon>
        <taxon>Suessiales</taxon>
        <taxon>Suessiaceae</taxon>
        <taxon>Polarella</taxon>
    </lineage>
</organism>
<keyword evidence="1" id="KW-0812">Transmembrane</keyword>
<accession>A0A813F6S9</accession>
<proteinExistence type="predicted"/>
<comment type="caution">
    <text evidence="2">The sequence shown here is derived from an EMBL/GenBank/DDBJ whole genome shotgun (WGS) entry which is preliminary data.</text>
</comment>
<evidence type="ECO:0000256" key="1">
    <source>
        <dbReference type="SAM" id="Phobius"/>
    </source>
</evidence>
<reference evidence="2" key="1">
    <citation type="submission" date="2021-02" db="EMBL/GenBank/DDBJ databases">
        <authorList>
            <person name="Dougan E. K."/>
            <person name="Rhodes N."/>
            <person name="Thang M."/>
            <person name="Chan C."/>
        </authorList>
    </citation>
    <scope>NUCLEOTIDE SEQUENCE</scope>
</reference>